<sequence>MCTTNDDRMPNHLFHPYGKNRSRRSKVQVGRLIRRRDRVRTGRDIELKNLKLFLENRTIIEENNKLRKKADLLLWENSVLLSELKRRFPHMITLTQDSA</sequence>
<organism evidence="1 2">
    <name type="scientific">Melastoma candidum</name>
    <dbReference type="NCBI Taxonomy" id="119954"/>
    <lineage>
        <taxon>Eukaryota</taxon>
        <taxon>Viridiplantae</taxon>
        <taxon>Streptophyta</taxon>
        <taxon>Embryophyta</taxon>
        <taxon>Tracheophyta</taxon>
        <taxon>Spermatophyta</taxon>
        <taxon>Magnoliopsida</taxon>
        <taxon>eudicotyledons</taxon>
        <taxon>Gunneridae</taxon>
        <taxon>Pentapetalae</taxon>
        <taxon>rosids</taxon>
        <taxon>malvids</taxon>
        <taxon>Myrtales</taxon>
        <taxon>Melastomataceae</taxon>
        <taxon>Melastomatoideae</taxon>
        <taxon>Melastomateae</taxon>
        <taxon>Melastoma</taxon>
    </lineage>
</organism>
<gene>
    <name evidence="1" type="ORF">MLD38_020909</name>
</gene>
<dbReference type="Proteomes" id="UP001057402">
    <property type="component" value="Chromosome 6"/>
</dbReference>
<evidence type="ECO:0000313" key="2">
    <source>
        <dbReference type="Proteomes" id="UP001057402"/>
    </source>
</evidence>
<dbReference type="EMBL" id="CM042885">
    <property type="protein sequence ID" value="KAI4364876.1"/>
    <property type="molecule type" value="Genomic_DNA"/>
</dbReference>
<reference evidence="2" key="1">
    <citation type="journal article" date="2023" name="Front. Plant Sci.">
        <title>Chromosomal-level genome assembly of Melastoma candidum provides insights into trichome evolution.</title>
        <authorList>
            <person name="Zhong Y."/>
            <person name="Wu W."/>
            <person name="Sun C."/>
            <person name="Zou P."/>
            <person name="Liu Y."/>
            <person name="Dai S."/>
            <person name="Zhou R."/>
        </authorList>
    </citation>
    <scope>NUCLEOTIDE SEQUENCE [LARGE SCALE GENOMIC DNA]</scope>
</reference>
<proteinExistence type="predicted"/>
<accession>A0ACB9QEM5</accession>
<name>A0ACB9QEM5_9MYRT</name>
<protein>
    <submittedName>
        <fullName evidence="1">Uncharacterized protein</fullName>
    </submittedName>
</protein>
<evidence type="ECO:0000313" key="1">
    <source>
        <dbReference type="EMBL" id="KAI4364876.1"/>
    </source>
</evidence>
<comment type="caution">
    <text evidence="1">The sequence shown here is derived from an EMBL/GenBank/DDBJ whole genome shotgun (WGS) entry which is preliminary data.</text>
</comment>
<keyword evidence="2" id="KW-1185">Reference proteome</keyword>